<dbReference type="EMBL" id="MCGG01000078">
    <property type="protein sequence ID" value="OEJ64054.1"/>
    <property type="molecule type" value="Genomic_DNA"/>
</dbReference>
<proteinExistence type="predicted"/>
<evidence type="ECO:0008006" key="4">
    <source>
        <dbReference type="Google" id="ProtNLM"/>
    </source>
</evidence>
<sequence length="175" mass="18449">MIRNLTPLSAGMALAVFLTFASPLPPAHAEALADNGAWQAIKELENGKPVCVMSAEPSKSEGNYTQRDTVLAIISHRVHEKRIGEVGIQIGYTFAAKSEAIATIDGKSEFKLFTQGGHAWAYDADADKALIAAMKAGTQMVVKGTSSRGTETTDTFSLSGFTATLNAINTACGVK</sequence>
<evidence type="ECO:0000256" key="1">
    <source>
        <dbReference type="SAM" id="SignalP"/>
    </source>
</evidence>
<name>A0A1E5Q3J8_9PROT</name>
<comment type="caution">
    <text evidence="2">The sequence shown here is derived from an EMBL/GenBank/DDBJ whole genome shotgun (WGS) entry which is preliminary data.</text>
</comment>
<dbReference type="InterPro" id="IPR038696">
    <property type="entry name" value="IalB_sf"/>
</dbReference>
<reference evidence="3" key="1">
    <citation type="submission" date="2016-07" db="EMBL/GenBank/DDBJ databases">
        <authorList>
            <person name="Florea S."/>
            <person name="Webb J.S."/>
            <person name="Jaromczyk J."/>
            <person name="Schardl C.L."/>
        </authorList>
    </citation>
    <scope>NUCLEOTIDE SEQUENCE [LARGE SCALE GENOMIC DNA]</scope>
    <source>
        <strain evidence="3">MV-1</strain>
    </source>
</reference>
<dbReference type="AlphaFoldDB" id="A0A1E5Q3J8"/>
<dbReference type="Gene3D" id="2.60.40.1880">
    <property type="entry name" value="Invasion associated locus B (IalB) protein"/>
    <property type="match status" value="1"/>
</dbReference>
<dbReference type="OrthoDB" id="9806572at2"/>
<organism evidence="2 3">
    <name type="scientific">Magnetovibrio blakemorei</name>
    <dbReference type="NCBI Taxonomy" id="28181"/>
    <lineage>
        <taxon>Bacteria</taxon>
        <taxon>Pseudomonadati</taxon>
        <taxon>Pseudomonadota</taxon>
        <taxon>Alphaproteobacteria</taxon>
        <taxon>Rhodospirillales</taxon>
        <taxon>Magnetovibrionaceae</taxon>
        <taxon>Magnetovibrio</taxon>
    </lineage>
</organism>
<feature type="signal peptide" evidence="1">
    <location>
        <begin position="1"/>
        <end position="29"/>
    </location>
</feature>
<gene>
    <name evidence="2" type="ORF">BEN30_01210</name>
</gene>
<dbReference type="STRING" id="28181.BEN30_01210"/>
<evidence type="ECO:0000313" key="2">
    <source>
        <dbReference type="EMBL" id="OEJ64054.1"/>
    </source>
</evidence>
<dbReference type="Pfam" id="PF06776">
    <property type="entry name" value="IalB"/>
    <property type="match status" value="1"/>
</dbReference>
<evidence type="ECO:0000313" key="3">
    <source>
        <dbReference type="Proteomes" id="UP000095347"/>
    </source>
</evidence>
<accession>A0A1E5Q3J8</accession>
<dbReference type="Proteomes" id="UP000095347">
    <property type="component" value="Unassembled WGS sequence"/>
</dbReference>
<dbReference type="RefSeq" id="WP_069959401.1">
    <property type="nucleotide sequence ID" value="NZ_MCGG01000078.1"/>
</dbReference>
<keyword evidence="1" id="KW-0732">Signal</keyword>
<keyword evidence="3" id="KW-1185">Reference proteome</keyword>
<protein>
    <recommendedName>
        <fullName evidence="4">Invasion associated locus B family protein</fullName>
    </recommendedName>
</protein>
<feature type="chain" id="PRO_5009184008" description="Invasion associated locus B family protein" evidence="1">
    <location>
        <begin position="30"/>
        <end position="175"/>
    </location>
</feature>
<dbReference type="InterPro" id="IPR010642">
    <property type="entry name" value="Invasion_prot_B"/>
</dbReference>